<protein>
    <submittedName>
        <fullName evidence="1">Uncharacterized protein</fullName>
    </submittedName>
</protein>
<dbReference type="Proteomes" id="UP000824120">
    <property type="component" value="Chromosome 6"/>
</dbReference>
<name>A0A9J5YJ46_SOLCO</name>
<reference evidence="1 2" key="1">
    <citation type="submission" date="2020-09" db="EMBL/GenBank/DDBJ databases">
        <title>De no assembly of potato wild relative species, Solanum commersonii.</title>
        <authorList>
            <person name="Cho K."/>
        </authorList>
    </citation>
    <scope>NUCLEOTIDE SEQUENCE [LARGE SCALE GENOMIC DNA]</scope>
    <source>
        <strain evidence="1">LZ3.2</strain>
        <tissue evidence="1">Leaf</tissue>
    </source>
</reference>
<dbReference type="AlphaFoldDB" id="A0A9J5YJ46"/>
<evidence type="ECO:0000313" key="2">
    <source>
        <dbReference type="Proteomes" id="UP000824120"/>
    </source>
</evidence>
<dbReference type="EMBL" id="JACXVP010000006">
    <property type="protein sequence ID" value="KAG5599680.1"/>
    <property type="molecule type" value="Genomic_DNA"/>
</dbReference>
<evidence type="ECO:0000313" key="1">
    <source>
        <dbReference type="EMBL" id="KAG5599680.1"/>
    </source>
</evidence>
<accession>A0A9J5YJ46</accession>
<organism evidence="1 2">
    <name type="scientific">Solanum commersonii</name>
    <name type="common">Commerson's wild potato</name>
    <name type="synonym">Commerson's nightshade</name>
    <dbReference type="NCBI Taxonomy" id="4109"/>
    <lineage>
        <taxon>Eukaryota</taxon>
        <taxon>Viridiplantae</taxon>
        <taxon>Streptophyta</taxon>
        <taxon>Embryophyta</taxon>
        <taxon>Tracheophyta</taxon>
        <taxon>Spermatophyta</taxon>
        <taxon>Magnoliopsida</taxon>
        <taxon>eudicotyledons</taxon>
        <taxon>Gunneridae</taxon>
        <taxon>Pentapetalae</taxon>
        <taxon>asterids</taxon>
        <taxon>lamiids</taxon>
        <taxon>Solanales</taxon>
        <taxon>Solanaceae</taxon>
        <taxon>Solanoideae</taxon>
        <taxon>Solaneae</taxon>
        <taxon>Solanum</taxon>
    </lineage>
</organism>
<proteinExistence type="predicted"/>
<dbReference type="PANTHER" id="PTHR33180:SF31">
    <property type="entry name" value="POLYPROTEIN PROTEIN"/>
    <property type="match status" value="1"/>
</dbReference>
<comment type="caution">
    <text evidence="1">The sequence shown here is derived from an EMBL/GenBank/DDBJ whole genome shotgun (WGS) entry which is preliminary data.</text>
</comment>
<dbReference type="PANTHER" id="PTHR33180">
    <property type="entry name" value="PHOTOSYSTEM II CP43 REACTION CENTER PROTEIN"/>
    <property type="match status" value="1"/>
</dbReference>
<gene>
    <name evidence="1" type="ORF">H5410_031050</name>
</gene>
<sequence>MVDYVVVRGRRVHCDFDAINAILECTRRLEDDCQYKIRTKMMENMKKWLALLISDATPSCLRLG</sequence>
<keyword evidence="2" id="KW-1185">Reference proteome</keyword>